<gene>
    <name evidence="2" type="primary">SMCO2</name>
</gene>
<sequence>MNLQIEIYHRPCSAGEMALTKLSDKKPPQMKAVVKEQELTEKNKGFLQNINAAEGVRQKQNNGISSDCVTYSLLREFTRTNPTLDRLDEEDVVSENPQTGFLHDLETKRWDTLELEAGHDQDLQNEQDEQERDCIQHEDPQVPTSVPFSDDSIPELSQKSVFFQLNHWNTQMGLQGKELGADSTDWMEKIKNIIQKINLTENIVKSLLSEVMSLEGQIEKLESHQDLDPDQGSNIEKKIAEIKKHMGEMDNKFVQAGACNEAHELKEKLIVRIENFCKDMTLLNTKLGMYQVQEGKTDSQSPEEMAVEGREPLLPQAPPPPLVQNAPPRIAMWKRVLRLVIMFYILTFTGLSCYILFFDATFIFERVLPVMLGRRRMWELREIIAPFLNLEVEDLLPS</sequence>
<organism evidence="1 2">
    <name type="scientific">Camelus bactrianus</name>
    <name type="common">Bactrian camel</name>
    <dbReference type="NCBI Taxonomy" id="9837"/>
    <lineage>
        <taxon>Eukaryota</taxon>
        <taxon>Metazoa</taxon>
        <taxon>Chordata</taxon>
        <taxon>Craniata</taxon>
        <taxon>Vertebrata</taxon>
        <taxon>Euteleostomi</taxon>
        <taxon>Mammalia</taxon>
        <taxon>Eutheria</taxon>
        <taxon>Laurasiatheria</taxon>
        <taxon>Artiodactyla</taxon>
        <taxon>Tylopoda</taxon>
        <taxon>Camelidae</taxon>
        <taxon>Camelus</taxon>
    </lineage>
</organism>
<accession>A0AC58PTP0</accession>
<proteinExistence type="predicted"/>
<evidence type="ECO:0000313" key="1">
    <source>
        <dbReference type="Proteomes" id="UP001732780"/>
    </source>
</evidence>
<dbReference type="Proteomes" id="UP001732780">
    <property type="component" value="Chromosome 34"/>
</dbReference>
<evidence type="ECO:0000313" key="2">
    <source>
        <dbReference type="RefSeq" id="XP_074213401.1"/>
    </source>
</evidence>
<name>A0AC58PTP0_CAMBA</name>
<protein>
    <submittedName>
        <fullName evidence="2">Single-pass membrane and coiled-coil domain-containing protein 2</fullName>
    </submittedName>
</protein>
<dbReference type="RefSeq" id="XP_074213401.1">
    <property type="nucleotide sequence ID" value="XM_074357300.1"/>
</dbReference>
<reference evidence="2" key="1">
    <citation type="submission" date="2025-08" db="UniProtKB">
        <authorList>
            <consortium name="RefSeq"/>
        </authorList>
    </citation>
    <scope>IDENTIFICATION</scope>
    <source>
        <tissue evidence="2">Blood</tissue>
    </source>
</reference>
<keyword evidence="1" id="KW-1185">Reference proteome</keyword>